<keyword evidence="9" id="KW-0443">Lipid metabolism</keyword>
<dbReference type="FunFam" id="3.30.559.10:FF:000002">
    <property type="entry name" value="carnitine O-palmitoyltransferase 1, liver isoform"/>
    <property type="match status" value="1"/>
</dbReference>
<dbReference type="InterPro" id="IPR042572">
    <property type="entry name" value="Carn_acyl_trans_N"/>
</dbReference>
<dbReference type="Gene3D" id="3.30.559.10">
    <property type="entry name" value="Chloramphenicol acetyltransferase-like domain"/>
    <property type="match status" value="1"/>
</dbReference>
<dbReference type="Proteomes" id="UP000663845">
    <property type="component" value="Unassembled WGS sequence"/>
</dbReference>
<keyword evidence="4" id="KW-0813">Transport</keyword>
<dbReference type="UniPathway" id="UPA00659"/>
<evidence type="ECO:0000256" key="2">
    <source>
        <dbReference type="ARBA" id="ARBA00005005"/>
    </source>
</evidence>
<keyword evidence="10" id="KW-0472">Membrane</keyword>
<dbReference type="GO" id="GO:0004095">
    <property type="term" value="F:carnitine O-palmitoyltransferase activity"/>
    <property type="evidence" value="ECO:0007669"/>
    <property type="project" value="TreeGrafter"/>
</dbReference>
<dbReference type="Pfam" id="PF16484">
    <property type="entry name" value="CPT_N"/>
    <property type="match status" value="1"/>
</dbReference>
<evidence type="ECO:0000256" key="13">
    <source>
        <dbReference type="PIRSR" id="PIRSR600542-1"/>
    </source>
</evidence>
<comment type="similarity">
    <text evidence="3">Belongs to the carnitine/choline acetyltransferase family.</text>
</comment>
<gene>
    <name evidence="16" type="ORF">JYZ213_LOCUS20341</name>
</gene>
<dbReference type="GO" id="GO:0005739">
    <property type="term" value="C:mitochondrion"/>
    <property type="evidence" value="ECO:0007669"/>
    <property type="project" value="TreeGrafter"/>
</dbReference>
<evidence type="ECO:0000256" key="8">
    <source>
        <dbReference type="ARBA" id="ARBA00022989"/>
    </source>
</evidence>
<dbReference type="Gene3D" id="6.10.250.1760">
    <property type="match status" value="1"/>
</dbReference>
<dbReference type="AlphaFoldDB" id="A0A814MPU9"/>
<protein>
    <recommendedName>
        <fullName evidence="18">Carnitine O-palmitoyltransferase</fullName>
    </recommendedName>
</protein>
<organism evidence="16 17">
    <name type="scientific">Adineta steineri</name>
    <dbReference type="NCBI Taxonomy" id="433720"/>
    <lineage>
        <taxon>Eukaryota</taxon>
        <taxon>Metazoa</taxon>
        <taxon>Spiralia</taxon>
        <taxon>Gnathifera</taxon>
        <taxon>Rotifera</taxon>
        <taxon>Eurotatoria</taxon>
        <taxon>Bdelloidea</taxon>
        <taxon>Adinetida</taxon>
        <taxon>Adinetidae</taxon>
        <taxon>Adineta</taxon>
    </lineage>
</organism>
<comment type="catalytic activity">
    <reaction evidence="12">
        <text>4,8-dimethylnonanoyl-CoA + (R)-carnitine = O-4,8-dimethylnonanoyl-(R)-carnitine + CoA</text>
        <dbReference type="Rhea" id="RHEA:44860"/>
        <dbReference type="ChEBI" id="CHEBI:16347"/>
        <dbReference type="ChEBI" id="CHEBI:57287"/>
        <dbReference type="ChEBI" id="CHEBI:77061"/>
        <dbReference type="ChEBI" id="CHEBI:84654"/>
    </reaction>
</comment>
<comment type="caution">
    <text evidence="16">The sequence shown here is derived from an EMBL/GenBank/DDBJ whole genome shotgun (WGS) entry which is preliminary data.</text>
</comment>
<evidence type="ECO:0000259" key="15">
    <source>
        <dbReference type="Pfam" id="PF16484"/>
    </source>
</evidence>
<sequence length="847" mass="97013">MAEAHEAVAFSFTVGPEGFNVDVSYDVFKALIYSGARSWRLRCRRTLNSLYNSLYPGHPLRGIACCGIVSALYFNGHDPSFNIIDWLNSHVFQRYLAPKNAKIVACITFGAGVYIVLIQVRQYTLKKLFSYHGWMYQEHGKQVSLMPKIWAGLVRLCVGRNPSLYSCQNLLPTLPVPNLDDTLQRYLRSVRPLYDDEEYSRMEKLAEEFKHTIGRRLQRYLWLKWLISSNYVSDWWEKFVYLRGRSPIMVNSNFYGLDEICIRPTTIQAARAANITCSAFRYRSELEVQNVKPVMVQKVIPLCSSQYERQFNTVRIPGKDADKIIHYPDSHHIAVYHKGRWYKVFMYYQNNLLQPCELQLQLDEIIRDTTPPAYGEEHLAALTAGERTLWAEARETYFRSGVNRSSLEAIEKAAFILVLDDEEFEIGTVTYGEEHLAALTAGERTLWAEARETYFRSGVNRSSLEAIEKAAFILVLDDEEFEIGTCMTGKFDEYAHAILHGKGYDRWFDKSFNFIISKNAVFGFNVEHSWADAPISGHMVEYVLSEDLLYYGYDELGNTCGTPRFTALKPVKLKFTIPESCNAMIEKSLTQATKLYNDVDLHVYVQDAYGKGFMKKCKLSPDAYIQMALQLAHYRDSGHFNLTYEASMTRLFRDGRTETVRSCSIESSLWVKAMEDPAVTKAERIKLLRIACDYHQQQYRDAMTGKGIDRHLFCLYVISKFLGLDSPFLQQVLQEPWKLSTSQTPTLYDDKRLAKLVAEKPEVAEKIGWSQFKGVIGAGGGFGPVAADGYGVSYIITSEDLIFFHISSTKSSPETDSRRFGQRIYQAMQDMRDLFDGQSTSTHTSKK</sequence>
<evidence type="ECO:0000256" key="12">
    <source>
        <dbReference type="ARBA" id="ARBA00048999"/>
    </source>
</evidence>
<evidence type="ECO:0000313" key="17">
    <source>
        <dbReference type="Proteomes" id="UP000663845"/>
    </source>
</evidence>
<evidence type="ECO:0008006" key="18">
    <source>
        <dbReference type="Google" id="ProtNLM"/>
    </source>
</evidence>
<dbReference type="SUPFAM" id="SSF52777">
    <property type="entry name" value="CoA-dependent acyltransferases"/>
    <property type="match status" value="3"/>
</dbReference>
<dbReference type="PANTHER" id="PTHR22589:SF31">
    <property type="entry name" value="CARNITINE O-PALMITOYLTRANSFERASE"/>
    <property type="match status" value="1"/>
</dbReference>
<evidence type="ECO:0000256" key="3">
    <source>
        <dbReference type="ARBA" id="ARBA00005232"/>
    </source>
</evidence>
<evidence type="ECO:0000256" key="6">
    <source>
        <dbReference type="ARBA" id="ARBA00022692"/>
    </source>
</evidence>
<keyword evidence="11" id="KW-0012">Acyltransferase</keyword>
<evidence type="ECO:0000313" key="16">
    <source>
        <dbReference type="EMBL" id="CAF1081896.1"/>
    </source>
</evidence>
<dbReference type="GO" id="GO:0009437">
    <property type="term" value="P:carnitine metabolic process"/>
    <property type="evidence" value="ECO:0007669"/>
    <property type="project" value="TreeGrafter"/>
</dbReference>
<dbReference type="Gene3D" id="3.30.559.70">
    <property type="entry name" value="Choline/Carnitine o-acyltransferase, domain 2"/>
    <property type="match status" value="2"/>
</dbReference>
<dbReference type="GO" id="GO:0016020">
    <property type="term" value="C:membrane"/>
    <property type="evidence" value="ECO:0007669"/>
    <property type="project" value="UniProtKB-SubCell"/>
</dbReference>
<feature type="domain" description="Choline/carnitine acyltransferase" evidence="14">
    <location>
        <begin position="174"/>
        <end position="424"/>
    </location>
</feature>
<evidence type="ECO:0000256" key="11">
    <source>
        <dbReference type="ARBA" id="ARBA00023315"/>
    </source>
</evidence>
<dbReference type="InterPro" id="IPR000542">
    <property type="entry name" value="Carn_acyl_trans"/>
</dbReference>
<reference evidence="16" key="1">
    <citation type="submission" date="2021-02" db="EMBL/GenBank/DDBJ databases">
        <authorList>
            <person name="Nowell W R."/>
        </authorList>
    </citation>
    <scope>NUCLEOTIDE SEQUENCE</scope>
</reference>
<dbReference type="PROSITE" id="PS00440">
    <property type="entry name" value="ACYLTRANSF_C_2"/>
    <property type="match status" value="1"/>
</dbReference>
<evidence type="ECO:0000256" key="10">
    <source>
        <dbReference type="ARBA" id="ARBA00023136"/>
    </source>
</evidence>
<dbReference type="InterPro" id="IPR023213">
    <property type="entry name" value="CAT-like_dom_sf"/>
</dbReference>
<evidence type="ECO:0000256" key="5">
    <source>
        <dbReference type="ARBA" id="ARBA00022679"/>
    </source>
</evidence>
<proteinExistence type="inferred from homology"/>
<keyword evidence="7" id="KW-0276">Fatty acid metabolism</keyword>
<dbReference type="GO" id="GO:0006635">
    <property type="term" value="P:fatty acid beta-oxidation"/>
    <property type="evidence" value="ECO:0007669"/>
    <property type="project" value="UniProtKB-UniPathway"/>
</dbReference>
<accession>A0A814MPU9</accession>
<evidence type="ECO:0000256" key="1">
    <source>
        <dbReference type="ARBA" id="ARBA00004141"/>
    </source>
</evidence>
<evidence type="ECO:0000256" key="9">
    <source>
        <dbReference type="ARBA" id="ARBA00023098"/>
    </source>
</evidence>
<dbReference type="Pfam" id="PF00755">
    <property type="entry name" value="Carn_acyltransf"/>
    <property type="match status" value="2"/>
</dbReference>
<keyword evidence="5" id="KW-0808">Transferase</keyword>
<evidence type="ECO:0000256" key="7">
    <source>
        <dbReference type="ARBA" id="ARBA00022832"/>
    </source>
</evidence>
<comment type="pathway">
    <text evidence="2">Lipid metabolism; fatty acid beta-oxidation.</text>
</comment>
<dbReference type="Gene3D" id="1.10.275.20">
    <property type="entry name" value="Choline/Carnitine o-acyltransferase"/>
    <property type="match status" value="1"/>
</dbReference>
<dbReference type="PANTHER" id="PTHR22589">
    <property type="entry name" value="CARNITINE O-ACYLTRANSFERASE"/>
    <property type="match status" value="1"/>
</dbReference>
<comment type="subcellular location">
    <subcellularLocation>
        <location evidence="1">Membrane</location>
        <topology evidence="1">Multi-pass membrane protein</topology>
    </subcellularLocation>
</comment>
<name>A0A814MPU9_9BILA</name>
<feature type="domain" description="Choline/carnitine acyltransferase" evidence="14">
    <location>
        <begin position="432"/>
        <end position="824"/>
    </location>
</feature>
<keyword evidence="8" id="KW-1133">Transmembrane helix</keyword>
<dbReference type="InterPro" id="IPR042231">
    <property type="entry name" value="Cho/carn_acyl_trans_2"/>
</dbReference>
<evidence type="ECO:0000259" key="14">
    <source>
        <dbReference type="Pfam" id="PF00755"/>
    </source>
</evidence>
<feature type="active site" description="Proton acceptor" evidence="13">
    <location>
        <position position="528"/>
    </location>
</feature>
<dbReference type="InterPro" id="IPR032476">
    <property type="entry name" value="CPT_N"/>
</dbReference>
<dbReference type="EMBL" id="CAJNOG010000213">
    <property type="protein sequence ID" value="CAF1081896.1"/>
    <property type="molecule type" value="Genomic_DNA"/>
</dbReference>
<dbReference type="InterPro" id="IPR039551">
    <property type="entry name" value="Cho/carn_acyl_trans"/>
</dbReference>
<feature type="domain" description="Carnitine O-palmitoyltransferase N-terminal" evidence="15">
    <location>
        <begin position="1"/>
        <end position="45"/>
    </location>
</feature>
<evidence type="ECO:0000256" key="4">
    <source>
        <dbReference type="ARBA" id="ARBA00022448"/>
    </source>
</evidence>
<dbReference type="PROSITE" id="PS00439">
    <property type="entry name" value="ACYLTRANSF_C_1"/>
    <property type="match status" value="1"/>
</dbReference>
<keyword evidence="6" id="KW-0812">Transmembrane</keyword>